<dbReference type="Pfam" id="PF04365">
    <property type="entry name" value="BrnT_toxin"/>
    <property type="match status" value="1"/>
</dbReference>
<proteinExistence type="predicted"/>
<dbReference type="Gene3D" id="3.10.450.530">
    <property type="entry name" value="Ribonuclease toxin, BrnT, of type II toxin-antitoxin system"/>
    <property type="match status" value="1"/>
</dbReference>
<dbReference type="AlphaFoldDB" id="A0AA51QY81"/>
<gene>
    <name evidence="1" type="ORF">RCC75_01270</name>
    <name evidence="2" type="ORF">RCG00_06410</name>
</gene>
<evidence type="ECO:0000313" key="2">
    <source>
        <dbReference type="EMBL" id="WML87998.1"/>
    </source>
</evidence>
<accession>A0AA51QY81</accession>
<dbReference type="RefSeq" id="WP_308133363.1">
    <property type="nucleotide sequence ID" value="NZ_CP133197.1"/>
</dbReference>
<dbReference type="Proteomes" id="UP001229862">
    <property type="component" value="Chromosome"/>
</dbReference>
<dbReference type="Proteomes" id="UP001223336">
    <property type="component" value="Unassembled WGS sequence"/>
</dbReference>
<dbReference type="InterPro" id="IPR038573">
    <property type="entry name" value="BrnT_sf"/>
</dbReference>
<evidence type="ECO:0000313" key="3">
    <source>
        <dbReference type="Proteomes" id="UP001223336"/>
    </source>
</evidence>
<organism evidence="2">
    <name type="scientific">Thiothrix subterranea</name>
    <dbReference type="NCBI Taxonomy" id="2735563"/>
    <lineage>
        <taxon>Bacteria</taxon>
        <taxon>Pseudomonadati</taxon>
        <taxon>Pseudomonadota</taxon>
        <taxon>Gammaproteobacteria</taxon>
        <taxon>Thiotrichales</taxon>
        <taxon>Thiotrichaceae</taxon>
        <taxon>Thiothrix</taxon>
    </lineage>
</organism>
<dbReference type="EMBL" id="JAVFKN010000001">
    <property type="protein sequence ID" value="MDQ5767141.1"/>
    <property type="molecule type" value="Genomic_DNA"/>
</dbReference>
<dbReference type="InterPro" id="IPR007460">
    <property type="entry name" value="BrnT_toxin"/>
</dbReference>
<evidence type="ECO:0000313" key="1">
    <source>
        <dbReference type="EMBL" id="MDQ5767141.1"/>
    </source>
</evidence>
<keyword evidence="3" id="KW-1185">Reference proteome</keyword>
<name>A0AA51QY81_9GAMM</name>
<dbReference type="EMBL" id="CP133217">
    <property type="protein sequence ID" value="WML87998.1"/>
    <property type="molecule type" value="Genomic_DNA"/>
</dbReference>
<protein>
    <submittedName>
        <fullName evidence="2">BrnT family toxin</fullName>
    </submittedName>
</protein>
<sequence length="94" mass="11106">MQFEWDDAKDATNQRKHGINFDLASLVFFDPLRIERYDGREQYNEDRWINIGLVNPALLYVVYTLRGQDDEIIRLISARKANESETRAYHQANS</sequence>
<reference evidence="2 3" key="1">
    <citation type="submission" date="2023-08" db="EMBL/GenBank/DDBJ databases">
        <title>New molecular markers tilS and rpoB for phylogenetic and monitoring studies of the genus Thiothrix biodiversity.</title>
        <authorList>
            <person name="Ravin N.V."/>
            <person name="Smolyakov D."/>
            <person name="Markov N.D."/>
            <person name="Beletsky A.V."/>
            <person name="Mardanov A.V."/>
            <person name="Rudenko T.S."/>
            <person name="Grabovich M.Y."/>
        </authorList>
    </citation>
    <scope>NUCLEOTIDE SEQUENCE</scope>
    <source>
        <strain evidence="2">DNT52</strain>
        <strain evidence="1 3">H33</strain>
    </source>
</reference>